<organism evidence="3 4">
    <name type="scientific">Triparma laevis f. longispina</name>
    <dbReference type="NCBI Taxonomy" id="1714387"/>
    <lineage>
        <taxon>Eukaryota</taxon>
        <taxon>Sar</taxon>
        <taxon>Stramenopiles</taxon>
        <taxon>Ochrophyta</taxon>
        <taxon>Bolidophyceae</taxon>
        <taxon>Parmales</taxon>
        <taxon>Triparmaceae</taxon>
        <taxon>Triparma</taxon>
    </lineage>
</organism>
<proteinExistence type="predicted"/>
<evidence type="ECO:0000313" key="3">
    <source>
        <dbReference type="EMBL" id="GMH72243.1"/>
    </source>
</evidence>
<reference evidence="4" key="1">
    <citation type="journal article" date="2023" name="Commun. Biol.">
        <title>Genome analysis of Parmales, the sister group of diatoms, reveals the evolutionary specialization of diatoms from phago-mixotrophs to photoautotrophs.</title>
        <authorList>
            <person name="Ban H."/>
            <person name="Sato S."/>
            <person name="Yoshikawa S."/>
            <person name="Yamada K."/>
            <person name="Nakamura Y."/>
            <person name="Ichinomiya M."/>
            <person name="Sato N."/>
            <person name="Blanc-Mathieu R."/>
            <person name="Endo H."/>
            <person name="Kuwata A."/>
            <person name="Ogata H."/>
        </authorList>
    </citation>
    <scope>NUCLEOTIDE SEQUENCE [LARGE SCALE GENOMIC DNA]</scope>
    <source>
        <strain evidence="4">NIES 3700</strain>
    </source>
</reference>
<sequence>MEAKNNNGGNGGQDNDASELMAAIIAAQMGDSGSGPFSVYPETFSPNISCVDNSTPWTTSEAASALSSSCSNCGSASGENWVCLKTRKILCSRYVNGCAVAHFQQNPDSPIHLSVSDLSIWDHNMDAYLDVFAIEELKPAFEAFHMAKHGIEAVFHDRVGGEMGGLVEGMVIDMKGQDDDDDKKPAAK</sequence>
<keyword evidence="1" id="KW-0479">Metal-binding</keyword>
<dbReference type="PANTHER" id="PTHR47665">
    <property type="entry name" value="HISTONE DEACETYLASE-LIKE PROTEIN"/>
    <property type="match status" value="1"/>
</dbReference>
<dbReference type="PANTHER" id="PTHR47665:SF1">
    <property type="entry name" value="HISTONE DEACETYLASE-LIKE PROTEIN"/>
    <property type="match status" value="1"/>
</dbReference>
<accession>A0A9W7EB59</accession>
<dbReference type="EMBL" id="BRXW01000651">
    <property type="protein sequence ID" value="GMH72243.1"/>
    <property type="molecule type" value="Genomic_DNA"/>
</dbReference>
<evidence type="ECO:0000259" key="2">
    <source>
        <dbReference type="PROSITE" id="PS50271"/>
    </source>
</evidence>
<dbReference type="InterPro" id="IPR001607">
    <property type="entry name" value="Znf_UBP"/>
</dbReference>
<dbReference type="SUPFAM" id="SSF57850">
    <property type="entry name" value="RING/U-box"/>
    <property type="match status" value="1"/>
</dbReference>
<dbReference type="InterPro" id="IPR013083">
    <property type="entry name" value="Znf_RING/FYVE/PHD"/>
</dbReference>
<keyword evidence="1" id="KW-0863">Zinc-finger</keyword>
<dbReference type="OrthoDB" id="202411at2759"/>
<dbReference type="AlphaFoldDB" id="A0A9W7EB59"/>
<feature type="domain" description="UBP-type" evidence="2">
    <location>
        <begin position="48"/>
        <end position="150"/>
    </location>
</feature>
<gene>
    <name evidence="3" type="ORF">TrLO_g4345</name>
</gene>
<keyword evidence="1" id="KW-0862">Zinc</keyword>
<dbReference type="PROSITE" id="PS50271">
    <property type="entry name" value="ZF_UBP"/>
    <property type="match status" value="1"/>
</dbReference>
<comment type="caution">
    <text evidence="3">The sequence shown here is derived from an EMBL/GenBank/DDBJ whole genome shotgun (WGS) entry which is preliminary data.</text>
</comment>
<name>A0A9W7EB59_9STRA</name>
<dbReference type="Pfam" id="PF02148">
    <property type="entry name" value="zf-UBP"/>
    <property type="match status" value="1"/>
</dbReference>
<evidence type="ECO:0000256" key="1">
    <source>
        <dbReference type="PROSITE-ProRule" id="PRU00502"/>
    </source>
</evidence>
<keyword evidence="4" id="KW-1185">Reference proteome</keyword>
<dbReference type="GO" id="GO:0008270">
    <property type="term" value="F:zinc ion binding"/>
    <property type="evidence" value="ECO:0007669"/>
    <property type="project" value="UniProtKB-KW"/>
</dbReference>
<protein>
    <recommendedName>
        <fullName evidence="2">UBP-type domain-containing protein</fullName>
    </recommendedName>
</protein>
<evidence type="ECO:0000313" key="4">
    <source>
        <dbReference type="Proteomes" id="UP001165122"/>
    </source>
</evidence>
<dbReference type="Proteomes" id="UP001165122">
    <property type="component" value="Unassembled WGS sequence"/>
</dbReference>
<dbReference type="Gene3D" id="3.30.40.10">
    <property type="entry name" value="Zinc/RING finger domain, C3HC4 (zinc finger)"/>
    <property type="match status" value="1"/>
</dbReference>